<dbReference type="PROSITE" id="PS51671">
    <property type="entry name" value="ACT"/>
    <property type="match status" value="3"/>
</dbReference>
<keyword evidence="5" id="KW-1185">Reference proteome</keyword>
<name>A0A8J5HX72_ZINOF</name>
<accession>A0A8J5HX72</accession>
<evidence type="ECO:0000259" key="3">
    <source>
        <dbReference type="PROSITE" id="PS51671"/>
    </source>
</evidence>
<dbReference type="CDD" id="cd04897">
    <property type="entry name" value="ACT_ACR_3"/>
    <property type="match status" value="1"/>
</dbReference>
<feature type="domain" description="ACT" evidence="3">
    <location>
        <begin position="172"/>
        <end position="255"/>
    </location>
</feature>
<dbReference type="PANTHER" id="PTHR31096:SF5">
    <property type="entry name" value="ACT DOMAIN-CONTAINING PROTEIN ACR3"/>
    <property type="match status" value="1"/>
</dbReference>
<proteinExistence type="predicted"/>
<evidence type="ECO:0000313" key="5">
    <source>
        <dbReference type="Proteomes" id="UP000734854"/>
    </source>
</evidence>
<dbReference type="PANTHER" id="PTHR31096">
    <property type="entry name" value="ACT DOMAIN-CONTAINING PROTEIN ACR4-RELATED"/>
    <property type="match status" value="1"/>
</dbReference>
<dbReference type="Gene3D" id="3.30.70.260">
    <property type="match status" value="2"/>
</dbReference>
<gene>
    <name evidence="4" type="ORF">ZIOFF_006124</name>
</gene>
<dbReference type="GO" id="GO:0016597">
    <property type="term" value="F:amino acid binding"/>
    <property type="evidence" value="ECO:0007669"/>
    <property type="project" value="UniProtKB-UniRule"/>
</dbReference>
<dbReference type="InterPro" id="IPR045865">
    <property type="entry name" value="ACT-like_dom_sf"/>
</dbReference>
<feature type="domain" description="ACT" evidence="3">
    <location>
        <begin position="82"/>
        <end position="162"/>
    </location>
</feature>
<evidence type="ECO:0000256" key="2">
    <source>
        <dbReference type="RuleBase" id="RU369043"/>
    </source>
</evidence>
<dbReference type="CDD" id="cd04926">
    <property type="entry name" value="ACT_ACR_4"/>
    <property type="match status" value="1"/>
</dbReference>
<organism evidence="4 5">
    <name type="scientific">Zingiber officinale</name>
    <name type="common">Ginger</name>
    <name type="synonym">Amomum zingiber</name>
    <dbReference type="NCBI Taxonomy" id="94328"/>
    <lineage>
        <taxon>Eukaryota</taxon>
        <taxon>Viridiplantae</taxon>
        <taxon>Streptophyta</taxon>
        <taxon>Embryophyta</taxon>
        <taxon>Tracheophyta</taxon>
        <taxon>Spermatophyta</taxon>
        <taxon>Magnoliopsida</taxon>
        <taxon>Liliopsida</taxon>
        <taxon>Zingiberales</taxon>
        <taxon>Zingiberaceae</taxon>
        <taxon>Zingiber</taxon>
    </lineage>
</organism>
<dbReference type="AlphaFoldDB" id="A0A8J5HX72"/>
<evidence type="ECO:0000256" key="1">
    <source>
        <dbReference type="ARBA" id="ARBA00022737"/>
    </source>
</evidence>
<dbReference type="Pfam" id="PF24931">
    <property type="entry name" value="ACT_ACR9_3rd"/>
    <property type="match status" value="1"/>
</dbReference>
<evidence type="ECO:0000313" key="4">
    <source>
        <dbReference type="EMBL" id="KAG6532284.1"/>
    </source>
</evidence>
<dbReference type="InterPro" id="IPR002912">
    <property type="entry name" value="ACT_dom"/>
</dbReference>
<dbReference type="EMBL" id="JACMSC010000002">
    <property type="protein sequence ID" value="KAG6532284.1"/>
    <property type="molecule type" value="Genomic_DNA"/>
</dbReference>
<dbReference type="CDD" id="cd04895">
    <property type="entry name" value="ACT_ACR_1"/>
    <property type="match status" value="1"/>
</dbReference>
<feature type="domain" description="ACT" evidence="3">
    <location>
        <begin position="385"/>
        <end position="462"/>
    </location>
</feature>
<sequence length="499" mass="55171">MRGGESFANPHGRLVSSLRTKCYLSSDTIHPRIVLATEKGPTKSCGYADGQKVLGRRQRQWQWGASFKRVCIDNTTRSDCTLVKVDSVNKPGILLEVVQVLSDLDLPISKAYITSDGTWFMDVFHVTDQQGRKITDKKTIDYIEKALGPEGIKAKSSPGKSVGVHSFGSHVAIELIGTDRPGLLSEIFAVLANQHCNVVAAEVWTHKTRVACVIYINDEVSTQPMTDPNCMSAMEEQLRNVLRGGNDLKGARTNFSVGSTHVDRRLHQLMLADKDYESDDGVIDEKDGMLFKPIITVDHCEDKGYSVVNIKCKDRTKLLFDIVCTLTDMQFVVSHASVSSDGTYGLQELYIRHKDGKTLDSMEEKENVIKCLEAAILRRVSEGFGLEICAKDRVGLLSDVTRVLREYGLSVSRADVTTIGEKAMNVFYVRDPSGNPVDMKTIEALRKEIGQTMMLNVRKLPSATKSPEASGWAKTSFSFGNLLGKFLSLSGRQDLPPVV</sequence>
<comment type="caution">
    <text evidence="4">The sequence shown here is derived from an EMBL/GenBank/DDBJ whole genome shotgun (WGS) entry which is preliminary data.</text>
</comment>
<dbReference type="SUPFAM" id="SSF55021">
    <property type="entry name" value="ACT-like"/>
    <property type="match status" value="4"/>
</dbReference>
<comment type="function">
    <text evidence="2">Binds amino acids.</text>
</comment>
<dbReference type="Pfam" id="PF01842">
    <property type="entry name" value="ACT"/>
    <property type="match status" value="3"/>
</dbReference>
<dbReference type="CDD" id="cd04925">
    <property type="entry name" value="ACT_ACR_2"/>
    <property type="match status" value="1"/>
</dbReference>
<keyword evidence="1 2" id="KW-0677">Repeat</keyword>
<reference evidence="4 5" key="1">
    <citation type="submission" date="2020-08" db="EMBL/GenBank/DDBJ databases">
        <title>Plant Genome Project.</title>
        <authorList>
            <person name="Zhang R.-G."/>
        </authorList>
    </citation>
    <scope>NUCLEOTIDE SEQUENCE [LARGE SCALE GENOMIC DNA]</scope>
    <source>
        <tissue evidence="4">Rhizome</tissue>
    </source>
</reference>
<protein>
    <recommendedName>
        <fullName evidence="2">ACT domain-containing protein ACR</fullName>
    </recommendedName>
    <alternativeName>
        <fullName evidence="2">Protein ACT DOMAIN REPEATS</fullName>
    </alternativeName>
</protein>
<dbReference type="InterPro" id="IPR040217">
    <property type="entry name" value="ACR1-12"/>
</dbReference>
<dbReference type="Proteomes" id="UP000734854">
    <property type="component" value="Unassembled WGS sequence"/>
</dbReference>